<dbReference type="InterPro" id="IPR034732">
    <property type="entry name" value="EPHD"/>
</dbReference>
<keyword evidence="4" id="KW-0436">Ligase</keyword>
<dbReference type="SMART" id="SM00249">
    <property type="entry name" value="PHD"/>
    <property type="match status" value="1"/>
</dbReference>
<evidence type="ECO:0000256" key="7">
    <source>
        <dbReference type="ARBA" id="ARBA00022771"/>
    </source>
</evidence>
<feature type="domain" description="PHD-type" evidence="15">
    <location>
        <begin position="671"/>
        <end position="828"/>
    </location>
</feature>
<dbReference type="SUPFAM" id="SSF53244">
    <property type="entry name" value="MurD-like peptide ligases, peptide-binding domain"/>
    <property type="match status" value="1"/>
</dbReference>
<keyword evidence="6" id="KW-0547">Nucleotide-binding</keyword>
<sequence>MSAEIADQIIVNLPPQLPVARSPSPRKSGPSKPSTRPRLPEQPVAGPSTHRRTRTVDVAMNGLEPSSGGTNNTAVPTEQTTPAVPDKPRYIQPDHFFPLTNHMNTPAAFRGIPQIGEGWLSPEEDPQALRGIPVFKPTMEEFEDFEGYAKATTEWGQYSGIAKIIPPDEWTASVPPVTKSSLSSVRIRNPIQQNILGHSGLFRLANVVKNKSRPLSIEEWFRKCKDKKFAGLGPKDVGRTLNRDSKEAVERRERMKAEIKRRRDDKKKKAEERRASKAAQAVEAEEGHLNADAEVEEQKAEQHLVDGVPPLDPSGNSSHSSPEPHPTTPDSDPIDPWYVSFKPTEDWLPRDTRPEDYTVEACAALERHFWKNMGIGEPSWYGADMEGSLFVDDKTPWNVAHLPNLLNRWDLTNLPGVNSPYLYFGMWGASFAWHVEDMDLFSINYIHFGAPKYWYAIPQKQAEKFERILQGYFTEDARHCDQFLRHKSFAVSPQRLANDGINVNMLVHKQGEFVITYPRGYHAGFNMGFNCAESVNFALDSWVELGRRAKACTCVTHSVRIDVDEMLAKEQRRLKGEQDLLDAIEHERQTKKPRKRQATETAETPSKKRTKIEPQIAQDVDDTESCVAAEGGNMPAPVKIPVMRKKKPKEVIDLFPTRPKPKPTIVKESPVYPCLFCPGLDTSDLMPVLDAPDKVKNIWKPRTEEIKAHHSCALAVPGVGIEDREVDGVMKGCVVGTENVEQARWNLKCAACADKKLQKTGAKIQCTKGKCPKAYHVSCAKTHPAVSLNIWEVETPILPAEGQEPLPEGADIPVERDIKVELLCPQHNPDNKGQNEQKKATALQTKIAALPAGSSIRIKLKQGASIEVTVLEVRSESQDVVVEDTAGERAIHPWSSIDFRPAPVKMLENEYARVHTHIRRSSDHRSVVLTPPTTSSAQMNVLPSTRPASFKPLLGGPPAAEATQLIRPQKSSEQRIQPMRSADGAPKKRVHPPPVVRPAPLRVEQMLNPPAEAIPSRVVLCDAPKGHMLSIDARQSHIHSSSVQPPYVPGYRVPMPPPHHLPHPQYGAPLIYPPHLQHASPVRPYDSRDPYNRPLPIHAAQHPVQPSPAHGYPGCLGLSDQPPPLQVTNGYQGTPMSGYMPLPLYGSSVRTHAAAHSSHHEAQPLPMNGHASFPNGSSTLPPRRSSNGQAPNGVGKIDLGLQRMQTLMSHLRPLSVPAIHLAGTNGKGSVSAILESCLMTAGLSVGRYNSPHLMEARDAVRINGRPPSPQAFADATQIVESLNAQAAISATTFEIATAAAYHLINNVQPPLDIMIIECGMGGAKDATNIIPDQLKIASALTAVGLDHVSFLGDTITKIAEEKAKIAVPGGLLVVGQQPNPDAIHAARKIAAEKGARVFEALRSLTVSRPASPVSIKPFRRPSPTPVQTPLPAIYDSSRNLVGREYMIDTQLSLGGQHQLDNLSLSLTILHAIRSDPRARSIQPKLELLNTRAIQTGVARAEWAGRCSWHEWLDPQSRAIVPVLVDGAHNADSAWMLRSYIDSLSFTSRPKLRFVIGLSDSPGKSIESVLEPLLRPGDEVVLVEFSTPVEGMPWIKPVPVANMHRVTSRLVGQDAVRETRKIGPQGVEEALRWTAQDLAEGDYLPVVCGSLYLVADLYRLLTHPGTV</sequence>
<dbReference type="InterPro" id="IPR013083">
    <property type="entry name" value="Znf_RING/FYVE/PHD"/>
</dbReference>
<dbReference type="PANTHER" id="PTHR10694:SF7">
    <property type="entry name" value="[HISTONE H3]-TRIMETHYL-L-LYSINE(9) DEMETHYLASE"/>
    <property type="match status" value="1"/>
</dbReference>
<feature type="region of interest" description="Disordered" evidence="12">
    <location>
        <begin position="1"/>
        <end position="88"/>
    </location>
</feature>
<evidence type="ECO:0000256" key="11">
    <source>
        <dbReference type="ARBA" id="ARBA00049349"/>
    </source>
</evidence>
<dbReference type="GO" id="GO:0005634">
    <property type="term" value="C:nucleus"/>
    <property type="evidence" value="ECO:0007669"/>
    <property type="project" value="TreeGrafter"/>
</dbReference>
<dbReference type="PROSITE" id="PS51183">
    <property type="entry name" value="JMJN"/>
    <property type="match status" value="1"/>
</dbReference>
<dbReference type="Gene3D" id="3.90.190.20">
    <property type="entry name" value="Mur ligase, C-terminal domain"/>
    <property type="match status" value="1"/>
</dbReference>
<dbReference type="Gene3D" id="2.60.120.650">
    <property type="entry name" value="Cupin"/>
    <property type="match status" value="2"/>
</dbReference>
<dbReference type="GO" id="GO:0004326">
    <property type="term" value="F:tetrahydrofolylpolyglutamate synthase activity"/>
    <property type="evidence" value="ECO:0007669"/>
    <property type="project" value="InterPro"/>
</dbReference>
<dbReference type="PROSITE" id="PS01012">
    <property type="entry name" value="FOLYLPOLYGLU_SYNT_2"/>
    <property type="match status" value="1"/>
</dbReference>
<dbReference type="SMART" id="SM00558">
    <property type="entry name" value="JmjC"/>
    <property type="match status" value="1"/>
</dbReference>
<reference evidence="16 17" key="1">
    <citation type="submission" date="2013-07" db="EMBL/GenBank/DDBJ databases">
        <title>The Genome Sequence of Cryptococcus heveanensis BCC8398.</title>
        <authorList>
            <consortium name="The Broad Institute Genome Sequencing Platform"/>
            <person name="Cuomo C."/>
            <person name="Litvintseva A."/>
            <person name="Chen Y."/>
            <person name="Heitman J."/>
            <person name="Sun S."/>
            <person name="Springer D."/>
            <person name="Dromer F."/>
            <person name="Young S.K."/>
            <person name="Zeng Q."/>
            <person name="Gargeya S."/>
            <person name="Fitzgerald M."/>
            <person name="Abouelleil A."/>
            <person name="Alvarado L."/>
            <person name="Berlin A.M."/>
            <person name="Chapman S.B."/>
            <person name="Dewar J."/>
            <person name="Goldberg J."/>
            <person name="Griggs A."/>
            <person name="Gujja S."/>
            <person name="Hansen M."/>
            <person name="Howarth C."/>
            <person name="Imamovic A."/>
            <person name="Larimer J."/>
            <person name="McCowan C."/>
            <person name="Murphy C."/>
            <person name="Pearson M."/>
            <person name="Priest M."/>
            <person name="Roberts A."/>
            <person name="Saif S."/>
            <person name="Shea T."/>
            <person name="Sykes S."/>
            <person name="Wortman J."/>
            <person name="Nusbaum C."/>
            <person name="Birren B."/>
        </authorList>
    </citation>
    <scope>NUCLEOTIDE SEQUENCE [LARGE SCALE GENOMIC DNA]</scope>
    <source>
        <strain evidence="16 17">BCC8398</strain>
    </source>
</reference>
<comment type="catalytic activity">
    <reaction evidence="11">
        <text>N(6),N(6),N(6)-trimethyl-L-lysyl(9)-[histone H3] + 2 2-oxoglutarate + 2 O2 = N(6)-methyl-L-lysyl(9)-[histone H3] + 2 formaldehyde + 2 succinate + 2 CO2</text>
        <dbReference type="Rhea" id="RHEA:60200"/>
        <dbReference type="Rhea" id="RHEA-COMP:15538"/>
        <dbReference type="Rhea" id="RHEA-COMP:15542"/>
        <dbReference type="ChEBI" id="CHEBI:15379"/>
        <dbReference type="ChEBI" id="CHEBI:16526"/>
        <dbReference type="ChEBI" id="CHEBI:16810"/>
        <dbReference type="ChEBI" id="CHEBI:16842"/>
        <dbReference type="ChEBI" id="CHEBI:30031"/>
        <dbReference type="ChEBI" id="CHEBI:61929"/>
        <dbReference type="ChEBI" id="CHEBI:61961"/>
        <dbReference type="EC" id="1.14.11.66"/>
    </reaction>
</comment>
<dbReference type="GO" id="GO:0140684">
    <property type="term" value="F:histone H3K9me2/H3K9me3 demethylase activity"/>
    <property type="evidence" value="ECO:0007669"/>
    <property type="project" value="UniProtKB-EC"/>
</dbReference>
<dbReference type="FunFam" id="3.30.40.10:FF:000740">
    <property type="entry name" value="Specific transcriptional repressor, putative"/>
    <property type="match status" value="1"/>
</dbReference>
<comment type="similarity">
    <text evidence="1">Belongs to the folylpolyglutamate synthase family.</text>
</comment>
<keyword evidence="17" id="KW-1185">Reference proteome</keyword>
<dbReference type="Proteomes" id="UP000092666">
    <property type="component" value="Unassembled WGS sequence"/>
</dbReference>
<evidence type="ECO:0000256" key="5">
    <source>
        <dbReference type="ARBA" id="ARBA00022723"/>
    </source>
</evidence>
<dbReference type="NCBIfam" id="TIGR01499">
    <property type="entry name" value="folC"/>
    <property type="match status" value="1"/>
</dbReference>
<feature type="region of interest" description="Disordered" evidence="12">
    <location>
        <begin position="956"/>
        <end position="996"/>
    </location>
</feature>
<dbReference type="Gene3D" id="3.30.40.10">
    <property type="entry name" value="Zinc/RING finger domain, C3HC4 (zinc finger)"/>
    <property type="match status" value="1"/>
</dbReference>
<evidence type="ECO:0000256" key="1">
    <source>
        <dbReference type="ARBA" id="ARBA00008276"/>
    </source>
</evidence>
<evidence type="ECO:0000259" key="14">
    <source>
        <dbReference type="PROSITE" id="PS51184"/>
    </source>
</evidence>
<feature type="compositionally biased region" description="Polar residues" evidence="12">
    <location>
        <begin position="1174"/>
        <end position="1190"/>
    </location>
</feature>
<evidence type="ECO:0000256" key="10">
    <source>
        <dbReference type="ARBA" id="ARBA00022842"/>
    </source>
</evidence>
<reference evidence="17" key="2">
    <citation type="submission" date="2013-12" db="EMBL/GenBank/DDBJ databases">
        <title>Evolution of pathogenesis and genome organization in the Tremellales.</title>
        <authorList>
            <person name="Cuomo C."/>
            <person name="Litvintseva A."/>
            <person name="Heitman J."/>
            <person name="Chen Y."/>
            <person name="Sun S."/>
            <person name="Springer D."/>
            <person name="Dromer F."/>
            <person name="Young S."/>
            <person name="Zeng Q."/>
            <person name="Chapman S."/>
            <person name="Gujja S."/>
            <person name="Saif S."/>
            <person name="Birren B."/>
        </authorList>
    </citation>
    <scope>NUCLEOTIDE SEQUENCE [LARGE SCALE GENOMIC DNA]</scope>
    <source>
        <strain evidence="17">BCC8398</strain>
    </source>
</reference>
<accession>A0A1B9GUB4</accession>
<evidence type="ECO:0000259" key="13">
    <source>
        <dbReference type="PROSITE" id="PS51183"/>
    </source>
</evidence>
<feature type="region of interest" description="Disordered" evidence="12">
    <location>
        <begin position="232"/>
        <end position="336"/>
    </location>
</feature>
<dbReference type="GO" id="GO:0000785">
    <property type="term" value="C:chromatin"/>
    <property type="evidence" value="ECO:0007669"/>
    <property type="project" value="TreeGrafter"/>
</dbReference>
<dbReference type="InterPro" id="IPR003349">
    <property type="entry name" value="JmjN"/>
</dbReference>
<dbReference type="GO" id="GO:0010468">
    <property type="term" value="P:regulation of gene expression"/>
    <property type="evidence" value="ECO:0007669"/>
    <property type="project" value="TreeGrafter"/>
</dbReference>
<feature type="region of interest" description="Disordered" evidence="12">
    <location>
        <begin position="1151"/>
        <end position="1195"/>
    </location>
</feature>
<evidence type="ECO:0000256" key="9">
    <source>
        <dbReference type="ARBA" id="ARBA00022840"/>
    </source>
</evidence>
<evidence type="ECO:0000256" key="6">
    <source>
        <dbReference type="ARBA" id="ARBA00022741"/>
    </source>
</evidence>
<dbReference type="EMBL" id="KV700124">
    <property type="protein sequence ID" value="OCF34619.1"/>
    <property type="molecule type" value="Genomic_DNA"/>
</dbReference>
<feature type="domain" description="JmjC" evidence="14">
    <location>
        <begin position="391"/>
        <end position="554"/>
    </location>
</feature>
<dbReference type="InterPro" id="IPR036615">
    <property type="entry name" value="Mur_ligase_C_dom_sf"/>
</dbReference>
<dbReference type="EC" id="1.14.11.66" evidence="3"/>
<keyword evidence="7" id="KW-0863">Zinc-finger</keyword>
<dbReference type="GO" id="GO:0005524">
    <property type="term" value="F:ATP binding"/>
    <property type="evidence" value="ECO:0007669"/>
    <property type="project" value="UniProtKB-KW"/>
</dbReference>
<protein>
    <recommendedName>
        <fullName evidence="3">[histone H3]-trimethyl-L-lysine(9) demethylase</fullName>
        <ecNumber evidence="3">1.14.11.66</ecNumber>
    </recommendedName>
</protein>
<keyword evidence="5" id="KW-0479">Metal-binding</keyword>
<feature type="domain" description="JmjN" evidence="13">
    <location>
        <begin position="132"/>
        <end position="173"/>
    </location>
</feature>
<dbReference type="PROSITE" id="PS51805">
    <property type="entry name" value="EPHD"/>
    <property type="match status" value="1"/>
</dbReference>
<dbReference type="GO" id="GO:0008270">
    <property type="term" value="F:zinc ion binding"/>
    <property type="evidence" value="ECO:0007669"/>
    <property type="project" value="UniProtKB-KW"/>
</dbReference>
<evidence type="ECO:0000313" key="16">
    <source>
        <dbReference type="EMBL" id="OCF34619.1"/>
    </source>
</evidence>
<dbReference type="STRING" id="1296120.A0A1B9GUB4"/>
<name>A0A1B9GUB4_9TREE</name>
<dbReference type="Pfam" id="PF02375">
    <property type="entry name" value="JmjN"/>
    <property type="match status" value="1"/>
</dbReference>
<keyword evidence="8" id="KW-0862">Zinc</keyword>
<feature type="compositionally biased region" description="Polar residues" evidence="12">
    <location>
        <begin position="67"/>
        <end position="82"/>
    </location>
</feature>
<evidence type="ECO:0000313" key="17">
    <source>
        <dbReference type="Proteomes" id="UP000092666"/>
    </source>
</evidence>
<feature type="compositionally biased region" description="Low complexity" evidence="12">
    <location>
        <begin position="21"/>
        <end position="37"/>
    </location>
</feature>
<dbReference type="OrthoDB" id="9547406at2759"/>
<dbReference type="InterPro" id="IPR003347">
    <property type="entry name" value="JmjC_dom"/>
</dbReference>
<dbReference type="InterPro" id="IPR036565">
    <property type="entry name" value="Mur-like_cat_sf"/>
</dbReference>
<dbReference type="CDD" id="cd15571">
    <property type="entry name" value="ePHD"/>
    <property type="match status" value="1"/>
</dbReference>
<dbReference type="PROSITE" id="PS51184">
    <property type="entry name" value="JMJC"/>
    <property type="match status" value="1"/>
</dbReference>
<keyword evidence="10" id="KW-0460">Magnesium</keyword>
<evidence type="ECO:0000256" key="8">
    <source>
        <dbReference type="ARBA" id="ARBA00022833"/>
    </source>
</evidence>
<evidence type="ECO:0000256" key="3">
    <source>
        <dbReference type="ARBA" id="ARBA00012900"/>
    </source>
</evidence>
<dbReference type="GO" id="GO:0051864">
    <property type="term" value="F:histone H3K36 demethylase activity"/>
    <property type="evidence" value="ECO:0007669"/>
    <property type="project" value="TreeGrafter"/>
</dbReference>
<gene>
    <name evidence="16" type="ORF">I316_03660</name>
</gene>
<proteinExistence type="inferred from homology"/>
<feature type="compositionally biased region" description="Basic and acidic residues" evidence="12">
    <location>
        <begin position="236"/>
        <end position="275"/>
    </location>
</feature>
<feature type="region of interest" description="Disordered" evidence="12">
    <location>
        <begin position="584"/>
        <end position="621"/>
    </location>
</feature>
<dbReference type="SUPFAM" id="SSF53623">
    <property type="entry name" value="MurD-like peptide ligases, catalytic domain"/>
    <property type="match status" value="1"/>
</dbReference>
<evidence type="ECO:0000256" key="2">
    <source>
        <dbReference type="ARBA" id="ARBA00009711"/>
    </source>
</evidence>
<dbReference type="SUPFAM" id="SSF51197">
    <property type="entry name" value="Clavaminate synthase-like"/>
    <property type="match status" value="1"/>
</dbReference>
<dbReference type="InterPro" id="IPR018109">
    <property type="entry name" value="Folylpolyglutamate_synth_CS"/>
</dbReference>
<keyword evidence="9" id="KW-0067">ATP-binding</keyword>
<dbReference type="PANTHER" id="PTHR10694">
    <property type="entry name" value="LYSINE-SPECIFIC DEMETHYLASE"/>
    <property type="match status" value="1"/>
</dbReference>
<evidence type="ECO:0000259" key="15">
    <source>
        <dbReference type="PROSITE" id="PS51805"/>
    </source>
</evidence>
<dbReference type="InterPro" id="IPR001645">
    <property type="entry name" value="Folylpolyglutamate_synth"/>
</dbReference>
<dbReference type="Pfam" id="PF13771">
    <property type="entry name" value="zf-HC5HC2H"/>
    <property type="match status" value="1"/>
</dbReference>
<dbReference type="SMART" id="SM00545">
    <property type="entry name" value="JmjN"/>
    <property type="match status" value="1"/>
</dbReference>
<dbReference type="Gene3D" id="3.40.1190.10">
    <property type="entry name" value="Mur-like, catalytic domain"/>
    <property type="match status" value="1"/>
</dbReference>
<evidence type="ECO:0000256" key="4">
    <source>
        <dbReference type="ARBA" id="ARBA00022598"/>
    </source>
</evidence>
<dbReference type="Pfam" id="PF02373">
    <property type="entry name" value="JmjC"/>
    <property type="match status" value="1"/>
</dbReference>
<dbReference type="UniPathway" id="UPA00850"/>
<dbReference type="InterPro" id="IPR001965">
    <property type="entry name" value="Znf_PHD"/>
</dbReference>
<evidence type="ECO:0000256" key="12">
    <source>
        <dbReference type="SAM" id="MobiDB-lite"/>
    </source>
</evidence>
<organism evidence="16 17">
    <name type="scientific">Kwoniella heveanensis BCC8398</name>
    <dbReference type="NCBI Taxonomy" id="1296120"/>
    <lineage>
        <taxon>Eukaryota</taxon>
        <taxon>Fungi</taxon>
        <taxon>Dikarya</taxon>
        <taxon>Basidiomycota</taxon>
        <taxon>Agaricomycotina</taxon>
        <taxon>Tremellomycetes</taxon>
        <taxon>Tremellales</taxon>
        <taxon>Cryptococcaceae</taxon>
        <taxon>Kwoniella</taxon>
    </lineage>
</organism>
<comment type="similarity">
    <text evidence="2">Belongs to the JHDM3 histone demethylase family.</text>
</comment>
<feature type="compositionally biased region" description="Basic and acidic residues" evidence="12">
    <location>
        <begin position="285"/>
        <end position="304"/>
    </location>
</feature>